<dbReference type="PANTHER" id="PTHR43420:SF12">
    <property type="entry name" value="N-ACETYLTRANSFERASE DOMAIN-CONTAINING PROTEIN"/>
    <property type="match status" value="1"/>
</dbReference>
<dbReference type="SUPFAM" id="SSF55729">
    <property type="entry name" value="Acyl-CoA N-acyltransferases (Nat)"/>
    <property type="match status" value="1"/>
</dbReference>
<sequence length="243" mass="27767">MEYKLDLSFFMESTEKVQHLLLWKDEELLGYTALSGYDPEELEVTMIATTNEAIAPMHEAARIFAQKKKFVRLLWIVDQRDNLIVSFIKEMKLYSHSFSEYAMLFDSKTEIHSEECSLVSAEKADASKIAQLDGESEFDKIQPIDEVDLAKTLVLKEGKELIASIRLEKNQEECGIHGFVVRTDQRGKGIGRKILTTIVSQLKREGYSQIYLEVESTNAAAMGLYQSIGFKQKACFDYYVSVF</sequence>
<feature type="domain" description="N-acetyltransferase" evidence="3">
    <location>
        <begin position="103"/>
        <end position="243"/>
    </location>
</feature>
<name>A0A200JDW5_9ENTE</name>
<dbReference type="InterPro" id="IPR050680">
    <property type="entry name" value="YpeA/RimI_acetyltransf"/>
</dbReference>
<accession>A0A200JDW5</accession>
<dbReference type="EMBL" id="NIBQ01000001">
    <property type="protein sequence ID" value="OUZ35403.1"/>
    <property type="molecule type" value="Genomic_DNA"/>
</dbReference>
<evidence type="ECO:0000313" key="4">
    <source>
        <dbReference type="EMBL" id="OUZ35403.1"/>
    </source>
</evidence>
<keyword evidence="2" id="KW-0012">Acyltransferase</keyword>
<dbReference type="Gene3D" id="3.40.630.30">
    <property type="match status" value="1"/>
</dbReference>
<dbReference type="GO" id="GO:0016747">
    <property type="term" value="F:acyltransferase activity, transferring groups other than amino-acyl groups"/>
    <property type="evidence" value="ECO:0007669"/>
    <property type="project" value="InterPro"/>
</dbReference>
<organism evidence="4">
    <name type="scientific">Candidatus Enterococcus dunnyi</name>
    <dbReference type="NCBI Taxonomy" id="1834192"/>
    <lineage>
        <taxon>Bacteria</taxon>
        <taxon>Bacillati</taxon>
        <taxon>Bacillota</taxon>
        <taxon>Bacilli</taxon>
        <taxon>Lactobacillales</taxon>
        <taxon>Enterococcaceae</taxon>
        <taxon>Enterococcus</taxon>
    </lineage>
</organism>
<evidence type="ECO:0000259" key="3">
    <source>
        <dbReference type="PROSITE" id="PS51186"/>
    </source>
</evidence>
<dbReference type="Pfam" id="PF00583">
    <property type="entry name" value="Acetyltransf_1"/>
    <property type="match status" value="1"/>
</dbReference>
<reference evidence="4" key="1">
    <citation type="submission" date="2017-05" db="EMBL/GenBank/DDBJ databases">
        <title>The Genome Sequence of Enterococcus sp. 9D6_DIV0238.</title>
        <authorList>
            <consortium name="The Broad Institute Genomics Platform"/>
            <consortium name="The Broad Institute Genomic Center for Infectious Diseases"/>
            <person name="Earl A."/>
            <person name="Manson A."/>
            <person name="Schwartman J."/>
            <person name="Gilmore M."/>
            <person name="Abouelleil A."/>
            <person name="Cao P."/>
            <person name="Chapman S."/>
            <person name="Cusick C."/>
            <person name="Shea T."/>
            <person name="Young S."/>
            <person name="Neafsey D."/>
            <person name="Nusbaum C."/>
            <person name="Birren B."/>
        </authorList>
    </citation>
    <scope>NUCLEOTIDE SEQUENCE [LARGE SCALE GENOMIC DNA]</scope>
    <source>
        <strain evidence="4">9D6_DIV0238</strain>
    </source>
</reference>
<gene>
    <name evidence="4" type="ORF">A5889_000879</name>
</gene>
<evidence type="ECO:0000256" key="1">
    <source>
        <dbReference type="ARBA" id="ARBA00022679"/>
    </source>
</evidence>
<protein>
    <recommendedName>
        <fullName evidence="3">N-acetyltransferase domain-containing protein</fullName>
    </recommendedName>
</protein>
<keyword evidence="1" id="KW-0808">Transferase</keyword>
<comment type="caution">
    <text evidence="4">The sequence shown here is derived from an EMBL/GenBank/DDBJ whole genome shotgun (WGS) entry which is preliminary data.</text>
</comment>
<dbReference type="CDD" id="cd04301">
    <property type="entry name" value="NAT_SF"/>
    <property type="match status" value="1"/>
</dbReference>
<dbReference type="AlphaFoldDB" id="A0A200JDW5"/>
<proteinExistence type="predicted"/>
<dbReference type="InterPro" id="IPR000182">
    <property type="entry name" value="GNAT_dom"/>
</dbReference>
<dbReference type="PROSITE" id="PS51186">
    <property type="entry name" value="GNAT"/>
    <property type="match status" value="1"/>
</dbReference>
<dbReference type="InterPro" id="IPR016181">
    <property type="entry name" value="Acyl_CoA_acyltransferase"/>
</dbReference>
<dbReference type="PANTHER" id="PTHR43420">
    <property type="entry name" value="ACETYLTRANSFERASE"/>
    <property type="match status" value="1"/>
</dbReference>
<evidence type="ECO:0000256" key="2">
    <source>
        <dbReference type="ARBA" id="ARBA00023315"/>
    </source>
</evidence>